<evidence type="ECO:0000256" key="5">
    <source>
        <dbReference type="ARBA" id="ARBA00023004"/>
    </source>
</evidence>
<dbReference type="AlphaFoldDB" id="U5QJP2"/>
<evidence type="ECO:0000256" key="1">
    <source>
        <dbReference type="ARBA" id="ARBA00004141"/>
    </source>
</evidence>
<sequence>MTTLAVLVAAYIAAALLETVSLIFYNGHPQGQHLAEYYGWASLACLGAVLLAPVAGWPALRSWRRGLGLSACGFALAHTALIYLHVLGNNWEGIDFLNTSEQAAAWLGVAALALMLPLALTSANWWVRQLGRNWRRLHLLVWPIALLSLGHALWLGASAWLIKLVAAFGMALILWVRRYRRRAFKESADV</sequence>
<dbReference type="PANTHER" id="PTHR36964:SF1">
    <property type="entry name" value="PROTEIN-METHIONINE-SULFOXIDE REDUCTASE HEME-BINDING SUBUNIT MSRQ"/>
    <property type="match status" value="1"/>
</dbReference>
<feature type="transmembrane region" description="Helical" evidence="7">
    <location>
        <begin position="104"/>
        <end position="125"/>
    </location>
</feature>
<dbReference type="EMBL" id="CP003587">
    <property type="protein sequence ID" value="AGY57809.1"/>
    <property type="molecule type" value="Genomic_DNA"/>
</dbReference>
<protein>
    <submittedName>
        <fullName evidence="9">Sulfite oxidase subunit YedZ</fullName>
    </submittedName>
</protein>
<organism evidence="9 10">
    <name type="scientific">Gloeobacter kilaueensis (strain ATCC BAA-2537 / CCAP 1431/1 / ULC 316 / JS1)</name>
    <dbReference type="NCBI Taxonomy" id="1183438"/>
    <lineage>
        <taxon>Bacteria</taxon>
        <taxon>Bacillati</taxon>
        <taxon>Cyanobacteriota</taxon>
        <taxon>Cyanophyceae</taxon>
        <taxon>Gloeobacterales</taxon>
        <taxon>Gloeobacteraceae</taxon>
        <taxon>Gloeobacter</taxon>
    </lineage>
</organism>
<keyword evidence="5" id="KW-0408">Iron</keyword>
<dbReference type="InterPro" id="IPR022837">
    <property type="entry name" value="MsrQ-like"/>
</dbReference>
<dbReference type="GO" id="GO:0010181">
    <property type="term" value="F:FMN binding"/>
    <property type="evidence" value="ECO:0007669"/>
    <property type="project" value="TreeGrafter"/>
</dbReference>
<evidence type="ECO:0000256" key="6">
    <source>
        <dbReference type="ARBA" id="ARBA00023136"/>
    </source>
</evidence>
<dbReference type="KEGG" id="glj:GKIL_1563"/>
<evidence type="ECO:0000256" key="4">
    <source>
        <dbReference type="ARBA" id="ARBA00022989"/>
    </source>
</evidence>
<evidence type="ECO:0000256" key="2">
    <source>
        <dbReference type="ARBA" id="ARBA00022448"/>
    </source>
</evidence>
<dbReference type="STRING" id="1183438.GKIL_1563"/>
<feature type="transmembrane region" description="Helical" evidence="7">
    <location>
        <begin position="160"/>
        <end position="176"/>
    </location>
</feature>
<dbReference type="GO" id="GO:0005886">
    <property type="term" value="C:plasma membrane"/>
    <property type="evidence" value="ECO:0007669"/>
    <property type="project" value="TreeGrafter"/>
</dbReference>
<evidence type="ECO:0000259" key="8">
    <source>
        <dbReference type="Pfam" id="PF01794"/>
    </source>
</evidence>
<evidence type="ECO:0000313" key="10">
    <source>
        <dbReference type="Proteomes" id="UP000017396"/>
    </source>
</evidence>
<dbReference type="InterPro" id="IPR013130">
    <property type="entry name" value="Fe3_Rdtase_TM_dom"/>
</dbReference>
<dbReference type="eggNOG" id="COG2717">
    <property type="taxonomic scope" value="Bacteria"/>
</dbReference>
<dbReference type="PANTHER" id="PTHR36964">
    <property type="entry name" value="PROTEIN-METHIONINE-SULFOXIDE REDUCTASE HEME-BINDING SUBUNIT MSRQ"/>
    <property type="match status" value="1"/>
</dbReference>
<keyword evidence="6 7" id="KW-0472">Membrane</keyword>
<keyword evidence="10" id="KW-1185">Reference proteome</keyword>
<dbReference type="HOGENOM" id="CLU_108865_0_0_3"/>
<keyword evidence="2" id="KW-0813">Transport</keyword>
<dbReference type="GO" id="GO:0016679">
    <property type="term" value="F:oxidoreductase activity, acting on diphenols and related substances as donors"/>
    <property type="evidence" value="ECO:0007669"/>
    <property type="project" value="TreeGrafter"/>
</dbReference>
<feature type="transmembrane region" description="Helical" evidence="7">
    <location>
        <begin position="137"/>
        <end position="154"/>
    </location>
</feature>
<dbReference type="Proteomes" id="UP000017396">
    <property type="component" value="Chromosome"/>
</dbReference>
<feature type="transmembrane region" description="Helical" evidence="7">
    <location>
        <begin position="67"/>
        <end position="84"/>
    </location>
</feature>
<evidence type="ECO:0000313" key="9">
    <source>
        <dbReference type="EMBL" id="AGY57809.1"/>
    </source>
</evidence>
<proteinExistence type="predicted"/>
<gene>
    <name evidence="9" type="ORF">GKIL_1563</name>
</gene>
<reference evidence="9 10" key="1">
    <citation type="journal article" date="2013" name="PLoS ONE">
        <title>Cultivation and Complete Genome Sequencing of Gloeobacter kilaueensis sp. nov., from a Lava Cave in Kilauea Caldera, Hawai'i.</title>
        <authorList>
            <person name="Saw J.H."/>
            <person name="Schatz M."/>
            <person name="Brown M.V."/>
            <person name="Kunkel D.D."/>
            <person name="Foster J.S."/>
            <person name="Shick H."/>
            <person name="Christensen S."/>
            <person name="Hou S."/>
            <person name="Wan X."/>
            <person name="Donachie S.P."/>
        </authorList>
    </citation>
    <scope>NUCLEOTIDE SEQUENCE [LARGE SCALE GENOMIC DNA]</scope>
    <source>
        <strain evidence="10">JS</strain>
    </source>
</reference>
<dbReference type="Pfam" id="PF01794">
    <property type="entry name" value="Ferric_reduct"/>
    <property type="match status" value="1"/>
</dbReference>
<keyword evidence="3 7" id="KW-0812">Transmembrane</keyword>
<keyword evidence="4 7" id="KW-1133">Transmembrane helix</keyword>
<dbReference type="GO" id="GO:0020037">
    <property type="term" value="F:heme binding"/>
    <property type="evidence" value="ECO:0007669"/>
    <property type="project" value="TreeGrafter"/>
</dbReference>
<comment type="subcellular location">
    <subcellularLocation>
        <location evidence="1">Membrane</location>
        <topology evidence="1">Multi-pass membrane protein</topology>
    </subcellularLocation>
</comment>
<evidence type="ECO:0000256" key="7">
    <source>
        <dbReference type="SAM" id="Phobius"/>
    </source>
</evidence>
<feature type="transmembrane region" description="Helical" evidence="7">
    <location>
        <begin position="37"/>
        <end position="60"/>
    </location>
</feature>
<name>U5QJP2_GLOK1</name>
<evidence type="ECO:0000256" key="3">
    <source>
        <dbReference type="ARBA" id="ARBA00022692"/>
    </source>
</evidence>
<accession>U5QJP2</accession>
<feature type="domain" description="Ferric oxidoreductase" evidence="8">
    <location>
        <begin position="39"/>
        <end position="148"/>
    </location>
</feature>